<evidence type="ECO:0000259" key="6">
    <source>
        <dbReference type="Pfam" id="PF00149"/>
    </source>
</evidence>
<dbReference type="InterPro" id="IPR029052">
    <property type="entry name" value="Metallo-depent_PP-like"/>
</dbReference>
<reference evidence="7 8" key="1">
    <citation type="submission" date="2019-07" db="EMBL/GenBank/DDBJ databases">
        <title>Qingshengfaniella alkalisoli gen. nov., sp. nov., isolated from saline soil.</title>
        <authorList>
            <person name="Xu L."/>
            <person name="Huang X.-X."/>
            <person name="Sun J.-Q."/>
        </authorList>
    </citation>
    <scope>NUCLEOTIDE SEQUENCE [LARGE SCALE GENOMIC DNA]</scope>
    <source>
        <strain evidence="7 8">DSM 27279</strain>
    </source>
</reference>
<comment type="function">
    <text evidence="1 5">Hydrolyzes diadenosine 5',5'''-P1,P4-tetraphosphate to yield ADP.</text>
</comment>
<protein>
    <recommendedName>
        <fullName evidence="5">Bis(5'-nucleosyl)-tetraphosphatase, symmetrical</fullName>
        <ecNumber evidence="5">3.6.1.41</ecNumber>
    </recommendedName>
    <alternativeName>
        <fullName evidence="5">Ap4A hydrolase</fullName>
    </alternativeName>
    <alternativeName>
        <fullName evidence="5">Diadenosine 5',5'''-P1,P4-tetraphosphate pyrophosphohydrolase</fullName>
    </alternativeName>
    <alternativeName>
        <fullName evidence="5">Diadenosine tetraphosphatase</fullName>
    </alternativeName>
</protein>
<dbReference type="InterPro" id="IPR004617">
    <property type="entry name" value="ApaH"/>
</dbReference>
<dbReference type="PIRSF" id="PIRSF000903">
    <property type="entry name" value="B5n-ttraPtase_sm"/>
    <property type="match status" value="1"/>
</dbReference>
<dbReference type="CDD" id="cd07422">
    <property type="entry name" value="MPP_ApaH"/>
    <property type="match status" value="1"/>
</dbReference>
<comment type="catalytic activity">
    <reaction evidence="4 5">
        <text>P(1),P(4)-bis(5'-adenosyl) tetraphosphate + H2O = 2 ADP + 2 H(+)</text>
        <dbReference type="Rhea" id="RHEA:24252"/>
        <dbReference type="ChEBI" id="CHEBI:15377"/>
        <dbReference type="ChEBI" id="CHEBI:15378"/>
        <dbReference type="ChEBI" id="CHEBI:58141"/>
        <dbReference type="ChEBI" id="CHEBI:456216"/>
        <dbReference type="EC" id="3.6.1.41"/>
    </reaction>
</comment>
<accession>A0A556ALP2</accession>
<organism evidence="7 8">
    <name type="scientific">Verticiella sediminum</name>
    <dbReference type="NCBI Taxonomy" id="1247510"/>
    <lineage>
        <taxon>Bacteria</taxon>
        <taxon>Pseudomonadati</taxon>
        <taxon>Pseudomonadota</taxon>
        <taxon>Betaproteobacteria</taxon>
        <taxon>Burkholderiales</taxon>
        <taxon>Alcaligenaceae</taxon>
        <taxon>Verticiella</taxon>
    </lineage>
</organism>
<dbReference type="OrthoDB" id="9807890at2"/>
<dbReference type="PANTHER" id="PTHR40942:SF4">
    <property type="entry name" value="CYTOCHROME C5"/>
    <property type="match status" value="1"/>
</dbReference>
<comment type="similarity">
    <text evidence="2 5">Belongs to the Ap4A hydrolase family.</text>
</comment>
<dbReference type="PANTHER" id="PTHR40942">
    <property type="match status" value="1"/>
</dbReference>
<evidence type="ECO:0000313" key="7">
    <source>
        <dbReference type="EMBL" id="TSH93814.1"/>
    </source>
</evidence>
<dbReference type="AlphaFoldDB" id="A0A556ALP2"/>
<comment type="caution">
    <text evidence="7">The sequence shown here is derived from an EMBL/GenBank/DDBJ whole genome shotgun (WGS) entry which is preliminary data.</text>
</comment>
<dbReference type="Proteomes" id="UP000318405">
    <property type="component" value="Unassembled WGS sequence"/>
</dbReference>
<keyword evidence="3 5" id="KW-0378">Hydrolase</keyword>
<gene>
    <name evidence="5" type="primary">apaH</name>
    <name evidence="7" type="ORF">FOZ76_13055</name>
</gene>
<evidence type="ECO:0000256" key="4">
    <source>
        <dbReference type="ARBA" id="ARBA00049417"/>
    </source>
</evidence>
<sequence length="278" mass="30420">MNPVWAIGDIQGCCQALDRLLSLPVVAADADRKFWFAGDLVNRGPQSLAALRLVMSLGERAVTVLGNHDLHLLAAAAGKRKLRKSDTLAEILDAPDAAEILDWVRHRPLAHAEDGYLLVHAGVLPSWTVDQTLARAAEVEAVLRGRNWQDFLGSMYGDEPDAWSDKLRGADRLRVIVNALTRMRFCSADGRMEFATKGEAAAPPAGYMPWFEAPERLTRDTTVVFGHWSTLGLRMTDGVIALDTGCVWGGKLTAVRLADRKIAQIECAGLPGMRQPEE</sequence>
<dbReference type="Pfam" id="PF00149">
    <property type="entry name" value="Metallophos"/>
    <property type="match status" value="1"/>
</dbReference>
<dbReference type="SUPFAM" id="SSF56300">
    <property type="entry name" value="Metallo-dependent phosphatases"/>
    <property type="match status" value="1"/>
</dbReference>
<dbReference type="InterPro" id="IPR004843">
    <property type="entry name" value="Calcineurin-like_PHP"/>
</dbReference>
<dbReference type="NCBIfam" id="TIGR00668">
    <property type="entry name" value="apaH"/>
    <property type="match status" value="1"/>
</dbReference>
<evidence type="ECO:0000256" key="5">
    <source>
        <dbReference type="HAMAP-Rule" id="MF_00199"/>
    </source>
</evidence>
<dbReference type="EC" id="3.6.1.41" evidence="5"/>
<dbReference type="GO" id="GO:0008803">
    <property type="term" value="F:bis(5'-nucleosyl)-tetraphosphatase (symmetrical) activity"/>
    <property type="evidence" value="ECO:0007669"/>
    <property type="project" value="UniProtKB-UniRule"/>
</dbReference>
<dbReference type="NCBIfam" id="NF001204">
    <property type="entry name" value="PRK00166.1"/>
    <property type="match status" value="1"/>
</dbReference>
<evidence type="ECO:0000256" key="1">
    <source>
        <dbReference type="ARBA" id="ARBA00003413"/>
    </source>
</evidence>
<evidence type="ECO:0000313" key="8">
    <source>
        <dbReference type="Proteomes" id="UP000318405"/>
    </source>
</evidence>
<evidence type="ECO:0000256" key="3">
    <source>
        <dbReference type="ARBA" id="ARBA00022801"/>
    </source>
</evidence>
<dbReference type="HAMAP" id="MF_00199">
    <property type="entry name" value="ApaH"/>
    <property type="match status" value="1"/>
</dbReference>
<proteinExistence type="inferred from homology"/>
<dbReference type="Gene3D" id="3.60.21.10">
    <property type="match status" value="1"/>
</dbReference>
<feature type="domain" description="Calcineurin-like phosphoesterase" evidence="6">
    <location>
        <begin position="3"/>
        <end position="132"/>
    </location>
</feature>
<dbReference type="RefSeq" id="WP_143948715.1">
    <property type="nucleotide sequence ID" value="NZ_BAABMB010000006.1"/>
</dbReference>
<keyword evidence="8" id="KW-1185">Reference proteome</keyword>
<evidence type="ECO:0000256" key="2">
    <source>
        <dbReference type="ARBA" id="ARBA00005419"/>
    </source>
</evidence>
<dbReference type="EMBL" id="VLTJ01000026">
    <property type="protein sequence ID" value="TSH93814.1"/>
    <property type="molecule type" value="Genomic_DNA"/>
</dbReference>
<name>A0A556ALP2_9BURK</name>